<evidence type="ECO:0000256" key="1">
    <source>
        <dbReference type="SAM" id="SignalP"/>
    </source>
</evidence>
<evidence type="ECO:0000313" key="2">
    <source>
        <dbReference type="EMBL" id="KAK8131943.1"/>
    </source>
</evidence>
<keyword evidence="1" id="KW-0732">Signal</keyword>
<comment type="caution">
    <text evidence="2">The sequence shown here is derived from an EMBL/GenBank/DDBJ whole genome shotgun (WGS) entry which is preliminary data.</text>
</comment>
<keyword evidence="3" id="KW-1185">Reference proteome</keyword>
<protein>
    <submittedName>
        <fullName evidence="2">Uncharacterized protein</fullName>
    </submittedName>
</protein>
<dbReference type="Proteomes" id="UP001392437">
    <property type="component" value="Unassembled WGS sequence"/>
</dbReference>
<sequence length="183" mass="18893">MKSSFVLAGAASLLTSVAPGALALPSSSSHQQSAGRSLSLQHQSAGRSVSLQPRQNMTAEAVDWDKVGNDIKNGFDKVGDWFKDLPEELKELNDKVGDDIKKGAKEAWELDLGGCLLVQCATALAPTALTCVVSLIGSNPLGCVGALTAVAVKAPPVCDTCRDALKKEIGLKSIAASSCSNVA</sequence>
<evidence type="ECO:0000313" key="3">
    <source>
        <dbReference type="Proteomes" id="UP001392437"/>
    </source>
</evidence>
<proteinExistence type="predicted"/>
<feature type="chain" id="PRO_5043530601" evidence="1">
    <location>
        <begin position="24"/>
        <end position="183"/>
    </location>
</feature>
<gene>
    <name evidence="2" type="ORF">PG999_000116</name>
</gene>
<dbReference type="EMBL" id="JAQQWP010000001">
    <property type="protein sequence ID" value="KAK8131943.1"/>
    <property type="molecule type" value="Genomic_DNA"/>
</dbReference>
<organism evidence="2 3">
    <name type="scientific">Apiospora kogelbergensis</name>
    <dbReference type="NCBI Taxonomy" id="1337665"/>
    <lineage>
        <taxon>Eukaryota</taxon>
        <taxon>Fungi</taxon>
        <taxon>Dikarya</taxon>
        <taxon>Ascomycota</taxon>
        <taxon>Pezizomycotina</taxon>
        <taxon>Sordariomycetes</taxon>
        <taxon>Xylariomycetidae</taxon>
        <taxon>Amphisphaeriales</taxon>
        <taxon>Apiosporaceae</taxon>
        <taxon>Apiospora</taxon>
    </lineage>
</organism>
<dbReference type="AlphaFoldDB" id="A0AAW0RAT9"/>
<feature type="signal peptide" evidence="1">
    <location>
        <begin position="1"/>
        <end position="23"/>
    </location>
</feature>
<reference evidence="2 3" key="1">
    <citation type="submission" date="2023-01" db="EMBL/GenBank/DDBJ databases">
        <title>Analysis of 21 Apiospora genomes using comparative genomics revels a genus with tremendous synthesis potential of carbohydrate active enzymes and secondary metabolites.</title>
        <authorList>
            <person name="Sorensen T."/>
        </authorList>
    </citation>
    <scope>NUCLEOTIDE SEQUENCE [LARGE SCALE GENOMIC DNA]</scope>
    <source>
        <strain evidence="2 3">CBS 117206</strain>
    </source>
</reference>
<name>A0AAW0RAT9_9PEZI</name>
<accession>A0AAW0RAT9</accession>